<keyword evidence="1" id="KW-0732">Signal</keyword>
<feature type="chain" id="PRO_5004105598" evidence="1">
    <location>
        <begin position="34"/>
        <end position="99"/>
    </location>
</feature>
<evidence type="ECO:0000256" key="1">
    <source>
        <dbReference type="SAM" id="SignalP"/>
    </source>
</evidence>
<reference evidence="2 3" key="1">
    <citation type="journal article" date="2013" name="Genome Announc.">
        <title>Genome sequences for three denitrifying bacterial strains isolated from a uranium- and nitrate-contaminated subsurface environment.</title>
        <authorList>
            <person name="Venkatramanan R."/>
            <person name="Prakash O."/>
            <person name="Woyke T."/>
            <person name="Chain P."/>
            <person name="Goodwin L.A."/>
            <person name="Watson D."/>
            <person name="Brooks S."/>
            <person name="Kostka J.E."/>
            <person name="Green S.J."/>
        </authorList>
    </citation>
    <scope>NUCLEOTIDE SEQUENCE [LARGE SCALE GENOMIC DNA]</scope>
    <source>
        <strain evidence="2 3">1NES1</strain>
    </source>
</reference>
<dbReference type="AlphaFoldDB" id="N0B229"/>
<dbReference type="OrthoDB" id="8450529at2"/>
<dbReference type="EMBL" id="CP005587">
    <property type="protein sequence ID" value="AGK56267.1"/>
    <property type="molecule type" value="Genomic_DNA"/>
</dbReference>
<feature type="signal peptide" evidence="1">
    <location>
        <begin position="1"/>
        <end position="33"/>
    </location>
</feature>
<gene>
    <name evidence="2" type="ORF">HYPDE_22903</name>
</gene>
<evidence type="ECO:0000313" key="2">
    <source>
        <dbReference type="EMBL" id="AGK56267.1"/>
    </source>
</evidence>
<keyword evidence="3" id="KW-1185">Reference proteome</keyword>
<protein>
    <submittedName>
        <fullName evidence="2">Uncharacterized protein</fullName>
    </submittedName>
</protein>
<sequence>MRGPSRNTMYRFRSCWAIAAVAATGLCGTQANAVSLRVKLACSSDYRALCSQYSSDSPEVRACMRAAGEKLSPRCLNALIADGEVTQEEVSRRAAQSRQ</sequence>
<dbReference type="KEGG" id="hdt:HYPDE_22903"/>
<organism evidence="2 3">
    <name type="scientific">Hyphomicrobium denitrificans 1NES1</name>
    <dbReference type="NCBI Taxonomy" id="670307"/>
    <lineage>
        <taxon>Bacteria</taxon>
        <taxon>Pseudomonadati</taxon>
        <taxon>Pseudomonadota</taxon>
        <taxon>Alphaproteobacteria</taxon>
        <taxon>Hyphomicrobiales</taxon>
        <taxon>Hyphomicrobiaceae</taxon>
        <taxon>Hyphomicrobium</taxon>
    </lineage>
</organism>
<name>N0B229_9HYPH</name>
<evidence type="ECO:0000313" key="3">
    <source>
        <dbReference type="Proteomes" id="UP000005952"/>
    </source>
</evidence>
<dbReference type="HOGENOM" id="CLU_169585_1_0_5"/>
<accession>N0B229</accession>
<proteinExistence type="predicted"/>
<dbReference type="Proteomes" id="UP000005952">
    <property type="component" value="Chromosome"/>
</dbReference>